<dbReference type="AlphaFoldDB" id="A0A2T4U9N9"/>
<proteinExistence type="predicted"/>
<dbReference type="RefSeq" id="WP_107583295.1">
    <property type="nucleotide sequence ID" value="NZ_PZJJ01000002.1"/>
</dbReference>
<sequence>MIVNIGMLINIVFSIGLIIVMYYLLFKIKNNSEEQVNQNTQIIYQLTKLREEIKAGNEKGK</sequence>
<keyword evidence="1" id="KW-0472">Membrane</keyword>
<dbReference type="Proteomes" id="UP000240509">
    <property type="component" value="Unassembled WGS sequence"/>
</dbReference>
<protein>
    <submittedName>
        <fullName evidence="2">Uncharacterized protein</fullName>
    </submittedName>
</protein>
<keyword evidence="3" id="KW-1185">Reference proteome</keyword>
<accession>A0A2T4U9N9</accession>
<name>A0A2T4U9N9_9BACI</name>
<feature type="transmembrane region" description="Helical" evidence="1">
    <location>
        <begin position="6"/>
        <end position="25"/>
    </location>
</feature>
<gene>
    <name evidence="2" type="ORF">C6Y45_01690</name>
</gene>
<comment type="caution">
    <text evidence="2">The sequence shown here is derived from an EMBL/GenBank/DDBJ whole genome shotgun (WGS) entry which is preliminary data.</text>
</comment>
<evidence type="ECO:0000313" key="3">
    <source>
        <dbReference type="Proteomes" id="UP000240509"/>
    </source>
</evidence>
<keyword evidence="1" id="KW-1133">Transmembrane helix</keyword>
<evidence type="ECO:0000256" key="1">
    <source>
        <dbReference type="SAM" id="Phobius"/>
    </source>
</evidence>
<organism evidence="2 3">
    <name type="scientific">Alkalicoccus saliphilus</name>
    <dbReference type="NCBI Taxonomy" id="200989"/>
    <lineage>
        <taxon>Bacteria</taxon>
        <taxon>Bacillati</taxon>
        <taxon>Bacillota</taxon>
        <taxon>Bacilli</taxon>
        <taxon>Bacillales</taxon>
        <taxon>Bacillaceae</taxon>
        <taxon>Alkalicoccus</taxon>
    </lineage>
</organism>
<keyword evidence="1" id="KW-0812">Transmembrane</keyword>
<dbReference type="EMBL" id="PZJJ01000002">
    <property type="protein sequence ID" value="PTL40118.1"/>
    <property type="molecule type" value="Genomic_DNA"/>
</dbReference>
<reference evidence="2 3" key="1">
    <citation type="submission" date="2018-03" db="EMBL/GenBank/DDBJ databases">
        <title>Alkalicoccus saliphilus sp. nov., isolated from a mineral pool.</title>
        <authorList>
            <person name="Zhao B."/>
        </authorList>
    </citation>
    <scope>NUCLEOTIDE SEQUENCE [LARGE SCALE GENOMIC DNA]</scope>
    <source>
        <strain evidence="2 3">6AG</strain>
    </source>
</reference>
<evidence type="ECO:0000313" key="2">
    <source>
        <dbReference type="EMBL" id="PTL40118.1"/>
    </source>
</evidence>